<dbReference type="InterPro" id="IPR020471">
    <property type="entry name" value="AKR"/>
</dbReference>
<dbReference type="GO" id="GO:0005829">
    <property type="term" value="C:cytosol"/>
    <property type="evidence" value="ECO:0007669"/>
    <property type="project" value="TreeGrafter"/>
</dbReference>
<comment type="caution">
    <text evidence="2">The sequence shown here is derived from an EMBL/GenBank/DDBJ whole genome shotgun (WGS) entry which is preliminary data.</text>
</comment>
<dbReference type="SUPFAM" id="SSF51430">
    <property type="entry name" value="NAD(P)-linked oxidoreductase"/>
    <property type="match status" value="1"/>
</dbReference>
<gene>
    <name evidence="2" type="ORF">GCM10010885_22280</name>
</gene>
<evidence type="ECO:0000259" key="1">
    <source>
        <dbReference type="Pfam" id="PF00248"/>
    </source>
</evidence>
<evidence type="ECO:0000313" key="3">
    <source>
        <dbReference type="Proteomes" id="UP000637695"/>
    </source>
</evidence>
<dbReference type="AlphaFoldDB" id="A0A917KFP5"/>
<dbReference type="CDD" id="cd19152">
    <property type="entry name" value="AKR_AKR15A"/>
    <property type="match status" value="1"/>
</dbReference>
<feature type="domain" description="NADP-dependent oxidoreductase" evidence="1">
    <location>
        <begin position="21"/>
        <end position="309"/>
    </location>
</feature>
<dbReference type="Proteomes" id="UP000637695">
    <property type="component" value="Unassembled WGS sequence"/>
</dbReference>
<dbReference type="Gene3D" id="3.20.20.100">
    <property type="entry name" value="NADP-dependent oxidoreductase domain"/>
    <property type="match status" value="1"/>
</dbReference>
<dbReference type="PANTHER" id="PTHR42686">
    <property type="entry name" value="GH17980P-RELATED"/>
    <property type="match status" value="1"/>
</dbReference>
<evidence type="ECO:0000313" key="2">
    <source>
        <dbReference type="EMBL" id="GGJ12438.1"/>
    </source>
</evidence>
<sequence>MCVVHHAEKVPIGRTGLYVSRLGLGTAALGYLYEPVSTEQAVQTVRAAFSAGVNFFDTAPLYGKGLAEQRLGEILPQLPRDAFVLATKVGYAIPDEPGDITVPAEARDYSYDGVMRSFEASLRRLRVDRVDILHIHDPDFHYAEAMAGAYKALRELKRQGLVRAIGAGMNQSAMLTRFAEEGEFDCFLLAGRYTLLDQSALADLMPLAAERGISIFIGGPLNSGILADPWAERPMFNYAPAPAAWVEKARRLDTVCKRFGVPLKAAALQFPLAHPAVASVLTGARSEAELAENIEMLRTPVPVELWSALKREGLLPEAAPTPH</sequence>
<dbReference type="GO" id="GO:0016491">
    <property type="term" value="F:oxidoreductase activity"/>
    <property type="evidence" value="ECO:0007669"/>
    <property type="project" value="InterPro"/>
</dbReference>
<protein>
    <submittedName>
        <fullName evidence="2">Oxidoreductase</fullName>
    </submittedName>
</protein>
<reference evidence="2" key="1">
    <citation type="journal article" date="2014" name="Int. J. Syst. Evol. Microbiol.">
        <title>Complete genome sequence of Corynebacterium casei LMG S-19264T (=DSM 44701T), isolated from a smear-ripened cheese.</title>
        <authorList>
            <consortium name="US DOE Joint Genome Institute (JGI-PGF)"/>
            <person name="Walter F."/>
            <person name="Albersmeier A."/>
            <person name="Kalinowski J."/>
            <person name="Ruckert C."/>
        </authorList>
    </citation>
    <scope>NUCLEOTIDE SEQUENCE</scope>
    <source>
        <strain evidence="2">JCM 18487</strain>
    </source>
</reference>
<organism evidence="2 3">
    <name type="scientific">Alicyclobacillus cellulosilyticus</name>
    <dbReference type="NCBI Taxonomy" id="1003997"/>
    <lineage>
        <taxon>Bacteria</taxon>
        <taxon>Bacillati</taxon>
        <taxon>Bacillota</taxon>
        <taxon>Bacilli</taxon>
        <taxon>Bacillales</taxon>
        <taxon>Alicyclobacillaceae</taxon>
        <taxon>Alicyclobacillus</taxon>
    </lineage>
</organism>
<dbReference type="InterPro" id="IPR036812">
    <property type="entry name" value="NAD(P)_OxRdtase_dom_sf"/>
</dbReference>
<proteinExistence type="predicted"/>
<dbReference type="Pfam" id="PF00248">
    <property type="entry name" value="Aldo_ket_red"/>
    <property type="match status" value="1"/>
</dbReference>
<dbReference type="InterPro" id="IPR023210">
    <property type="entry name" value="NADP_OxRdtase_dom"/>
</dbReference>
<name>A0A917KFP5_9BACL</name>
<dbReference type="PANTHER" id="PTHR42686:SF1">
    <property type="entry name" value="GH17980P-RELATED"/>
    <property type="match status" value="1"/>
</dbReference>
<keyword evidence="3" id="KW-1185">Reference proteome</keyword>
<dbReference type="EMBL" id="BMOY01000045">
    <property type="protein sequence ID" value="GGJ12438.1"/>
    <property type="molecule type" value="Genomic_DNA"/>
</dbReference>
<accession>A0A917KFP5</accession>
<reference evidence="2" key="2">
    <citation type="submission" date="2020-09" db="EMBL/GenBank/DDBJ databases">
        <authorList>
            <person name="Sun Q."/>
            <person name="Ohkuma M."/>
        </authorList>
    </citation>
    <scope>NUCLEOTIDE SEQUENCE</scope>
    <source>
        <strain evidence="2">JCM 18487</strain>
    </source>
</reference>